<dbReference type="EMBL" id="JAOPHQ010004836">
    <property type="protein sequence ID" value="KAK0138064.1"/>
    <property type="molecule type" value="Genomic_DNA"/>
</dbReference>
<feature type="region of interest" description="Disordered" evidence="5">
    <location>
        <begin position="1"/>
        <end position="43"/>
    </location>
</feature>
<accession>A0AA47MDH5</accession>
<dbReference type="Proteomes" id="UP001174136">
    <property type="component" value="Unassembled WGS sequence"/>
</dbReference>
<dbReference type="FunFam" id="3.40.50.300:FF:002706">
    <property type="entry name" value="SEPT3 isoform 5"/>
    <property type="match status" value="1"/>
</dbReference>
<evidence type="ECO:0000256" key="1">
    <source>
        <dbReference type="ARBA" id="ARBA00022741"/>
    </source>
</evidence>
<evidence type="ECO:0000313" key="9">
    <source>
        <dbReference type="Proteomes" id="UP001174136"/>
    </source>
</evidence>
<dbReference type="GO" id="GO:0015074">
    <property type="term" value="P:DNA integration"/>
    <property type="evidence" value="ECO:0007669"/>
    <property type="project" value="InterPro"/>
</dbReference>
<dbReference type="GO" id="GO:0006310">
    <property type="term" value="P:DNA recombination"/>
    <property type="evidence" value="ECO:0007669"/>
    <property type="project" value="UniProtKB-KW"/>
</dbReference>
<dbReference type="InterPro" id="IPR013762">
    <property type="entry name" value="Integrase-like_cat_sf"/>
</dbReference>
<reference evidence="8" key="1">
    <citation type="journal article" date="2023" name="Front. Mar. Sci.">
        <title>A new Merluccius polli reference genome to investigate the effects of global change in West African waters.</title>
        <authorList>
            <person name="Mateo J.L."/>
            <person name="Blanco-Fernandez C."/>
            <person name="Garcia-Vazquez E."/>
            <person name="Machado-Schiaffino G."/>
        </authorList>
    </citation>
    <scope>NUCLEOTIDE SEQUENCE</scope>
    <source>
        <strain evidence="8">C29</strain>
        <tissue evidence="8">Fin</tissue>
    </source>
</reference>
<evidence type="ECO:0000256" key="2">
    <source>
        <dbReference type="ARBA" id="ARBA00023134"/>
    </source>
</evidence>
<dbReference type="CDD" id="cd01850">
    <property type="entry name" value="CDC_Septin"/>
    <property type="match status" value="1"/>
</dbReference>
<dbReference type="Gene3D" id="3.40.50.300">
    <property type="entry name" value="P-loop containing nucleotide triphosphate hydrolases"/>
    <property type="match status" value="2"/>
</dbReference>
<dbReference type="SUPFAM" id="SSF52540">
    <property type="entry name" value="P-loop containing nucleoside triphosphate hydrolases"/>
    <property type="match status" value="1"/>
</dbReference>
<dbReference type="PROSITE" id="PS51898">
    <property type="entry name" value="TYR_RECOMBINASE"/>
    <property type="match status" value="1"/>
</dbReference>
<feature type="domain" description="Septin-type G" evidence="6">
    <location>
        <begin position="122"/>
        <end position="701"/>
    </location>
</feature>
<dbReference type="InterPro" id="IPR011010">
    <property type="entry name" value="DNA_brk_join_enz"/>
</dbReference>
<keyword evidence="9" id="KW-1185">Reference proteome</keyword>
<name>A0AA47MDH5_MERPO</name>
<evidence type="ECO:0000259" key="6">
    <source>
        <dbReference type="PROSITE" id="PS51719"/>
    </source>
</evidence>
<keyword evidence="3" id="KW-0233">DNA recombination</keyword>
<dbReference type="GO" id="GO:0005525">
    <property type="term" value="F:GTP binding"/>
    <property type="evidence" value="ECO:0007669"/>
    <property type="project" value="UniProtKB-KW"/>
</dbReference>
<evidence type="ECO:0000313" key="8">
    <source>
        <dbReference type="EMBL" id="KAK0138064.1"/>
    </source>
</evidence>
<dbReference type="PANTHER" id="PTHR18884">
    <property type="entry name" value="SEPTIN"/>
    <property type="match status" value="1"/>
</dbReference>
<keyword evidence="1 4" id="KW-0547">Nucleotide-binding</keyword>
<dbReference type="AlphaFoldDB" id="A0AA47MDH5"/>
<dbReference type="GO" id="GO:0003677">
    <property type="term" value="F:DNA binding"/>
    <property type="evidence" value="ECO:0007669"/>
    <property type="project" value="InterPro"/>
</dbReference>
<feature type="compositionally biased region" description="Gly residues" evidence="5">
    <location>
        <begin position="79"/>
        <end position="98"/>
    </location>
</feature>
<evidence type="ECO:0000256" key="5">
    <source>
        <dbReference type="SAM" id="MobiDB-lite"/>
    </source>
</evidence>
<keyword evidence="2 4" id="KW-0342">GTP-binding</keyword>
<dbReference type="Pfam" id="PF00735">
    <property type="entry name" value="Septin"/>
    <property type="match status" value="2"/>
</dbReference>
<proteinExistence type="inferred from homology"/>
<comment type="caution">
    <text evidence="8">The sequence shown here is derived from an EMBL/GenBank/DDBJ whole genome shotgun (WGS) entry which is preliminary data.</text>
</comment>
<sequence>MSDIVPPEVRPKPVVPAKPPHVGAPSPSSPYPPQGLGAGTGVSAPLPPSAIPVMIGSHGISHAPSHTPSHIAVSHGVGVSSGGHGGSHAHGGSQGSSGGSTLLGYIGIDTIIEQMRKKTMKTGFDFNIMVVGHSGLGKSTLLNTLFKSQVSRRSAGWARDEKIPKTVEIKAVSHFIEEGGVKMKLTVVDTPGFGDQINNDNCWEPIGKYINEQYEKFLKEEVNITRKKRIPDTRVHCCLYFISPTGHSLRQLDIEFMKHLSHSVNIIPIIAKADTMTIEERQDFKQRLFSNWCAARAVDPVHCTVATVLEVLQFLLDSGRSHSTLRVYVAAISSLHNRVDGATVGRHRLVSLFLRGALRLRPPTAMRAPAWDLPLVLEALSSPPFEPLGQVKLKWLSMKAAFLLAITSAKRVGELHALSVSDTCLRWNSDGSGVTLWPNVAFLPKVLPRNHLNQPIQLARFDPPSEEGGYELLCPVRALRAYISATADIRQSEQLFVCHGGPNRGHVLTKQRLSHWVVDTITHAYRASGRPPPSGVRCHSTRSVSASWAALRGVPLGTICAAASWASPSTFSWFYRVNVATPHLMGVVLRPSSAVRKELEMGGIEYYPQKEFDEDMEDKSDNDKIRESMPLAVVGSDKEYQVNGKRVLGRKTAWGVVEVENPNHCEFAQLRDFLIRSHLQDLKEVTHNIHYETYRAKRLHGNGGLHPVSTNDTQESNL</sequence>
<gene>
    <name evidence="8" type="primary">sept3</name>
    <name evidence="8" type="ORF">N1851_025727</name>
</gene>
<dbReference type="PROSITE" id="PS51719">
    <property type="entry name" value="G_SEPTIN"/>
    <property type="match status" value="1"/>
</dbReference>
<feature type="domain" description="Tyr recombinase" evidence="7">
    <location>
        <begin position="361"/>
        <end position="589"/>
    </location>
</feature>
<dbReference type="InterPro" id="IPR030379">
    <property type="entry name" value="G_SEPTIN_dom"/>
</dbReference>
<protein>
    <submittedName>
        <fullName evidence="8">Neuronal-specific septin-3</fullName>
    </submittedName>
</protein>
<dbReference type="Gene3D" id="1.10.443.10">
    <property type="entry name" value="Intergrase catalytic core"/>
    <property type="match status" value="1"/>
</dbReference>
<evidence type="ECO:0000259" key="7">
    <source>
        <dbReference type="PROSITE" id="PS51898"/>
    </source>
</evidence>
<evidence type="ECO:0000256" key="3">
    <source>
        <dbReference type="ARBA" id="ARBA00023172"/>
    </source>
</evidence>
<dbReference type="InterPro" id="IPR016491">
    <property type="entry name" value="Septin"/>
</dbReference>
<dbReference type="SUPFAM" id="SSF56349">
    <property type="entry name" value="DNA breaking-rejoining enzymes"/>
    <property type="match status" value="1"/>
</dbReference>
<evidence type="ECO:0000256" key="4">
    <source>
        <dbReference type="RuleBase" id="RU004560"/>
    </source>
</evidence>
<feature type="region of interest" description="Disordered" evidence="5">
    <location>
        <begin position="78"/>
        <end position="99"/>
    </location>
</feature>
<dbReference type="InterPro" id="IPR027417">
    <property type="entry name" value="P-loop_NTPase"/>
</dbReference>
<dbReference type="InterPro" id="IPR002104">
    <property type="entry name" value="Integrase_catalytic"/>
</dbReference>
<organism evidence="8 9">
    <name type="scientific">Merluccius polli</name>
    <name type="common">Benguela hake</name>
    <name type="synonym">Merluccius cadenati</name>
    <dbReference type="NCBI Taxonomy" id="89951"/>
    <lineage>
        <taxon>Eukaryota</taxon>
        <taxon>Metazoa</taxon>
        <taxon>Chordata</taxon>
        <taxon>Craniata</taxon>
        <taxon>Vertebrata</taxon>
        <taxon>Euteleostomi</taxon>
        <taxon>Actinopterygii</taxon>
        <taxon>Neopterygii</taxon>
        <taxon>Teleostei</taxon>
        <taxon>Neoteleostei</taxon>
        <taxon>Acanthomorphata</taxon>
        <taxon>Zeiogadaria</taxon>
        <taxon>Gadariae</taxon>
        <taxon>Gadiformes</taxon>
        <taxon>Gadoidei</taxon>
        <taxon>Merlucciidae</taxon>
        <taxon>Merluccius</taxon>
    </lineage>
</organism>
<comment type="similarity">
    <text evidence="4">Belongs to the TRAFAC class TrmE-Era-EngA-EngB-Septin-like GTPase superfamily. Septin GTPase family.</text>
</comment>